<name>A0A2B4RMF8_STYPI</name>
<evidence type="ECO:0000313" key="10">
    <source>
        <dbReference type="Proteomes" id="UP000225706"/>
    </source>
</evidence>
<dbReference type="GO" id="GO:0016787">
    <property type="term" value="F:hydrolase activity"/>
    <property type="evidence" value="ECO:0007669"/>
    <property type="project" value="UniProtKB-KW"/>
</dbReference>
<keyword evidence="7" id="KW-0539">Nucleus</keyword>
<comment type="cofactor">
    <cofactor evidence="1">
        <name>a divalent metal cation</name>
        <dbReference type="ChEBI" id="CHEBI:60240"/>
    </cofactor>
</comment>
<sequence>MDRFHHEMTSQDKVKLCHTILRDEFKGQKTAEWRNYCSSVINSKESLEFIYLLSGFEEPAFSALEQVFLVYEKFEIKDQTSSVSQAKKLLCGAVQQPNIVASMFKCLRFPHFTGREVLQPFISTVKKGKAIAEFMALVERALQAEVAEEDNDRSILSRINGQFYCAISSEDHNVSAVSLEGIPFGGADLIIIQKQKNWSEEKLKSTLRQICGLNTRLKMTHYIIVVRERDESLTQTPEECTLRGMAYTLYVAWSRMSAKAGPGLTDVVKKNCVIIVGTPSKSATNWFVAENELDLMQHIRKLFMPPRGIVLEFGHSYTLGLMMYVYSVAQRFGQKVISGTVVAGHNTLARDLNGTAIEPFLVGDPAYPFCKHLMKDYTGSNLSPEKEYFNYRLNRARIQIERTFGLLKGRWHCLLHPLECDLANVVQHIIASCIMHNIYQEGDVEYLEEWDSGDAEEMNKPPTLGPLSDDVGVGNAQLIKSVLCQYIAEN</sequence>
<comment type="caution">
    <text evidence="9">The sequence shown here is derived from an EMBL/GenBank/DDBJ whole genome shotgun (WGS) entry which is preliminary data.</text>
</comment>
<feature type="domain" description="DDE Tnp4" evidence="8">
    <location>
        <begin position="342"/>
        <end position="437"/>
    </location>
</feature>
<dbReference type="AlphaFoldDB" id="A0A2B4RMF8"/>
<dbReference type="InterPro" id="IPR045249">
    <property type="entry name" value="HARBI1-like"/>
</dbReference>
<evidence type="ECO:0000256" key="6">
    <source>
        <dbReference type="ARBA" id="ARBA00022801"/>
    </source>
</evidence>
<evidence type="ECO:0000256" key="1">
    <source>
        <dbReference type="ARBA" id="ARBA00001968"/>
    </source>
</evidence>
<evidence type="ECO:0000256" key="5">
    <source>
        <dbReference type="ARBA" id="ARBA00022723"/>
    </source>
</evidence>
<keyword evidence="4" id="KW-0540">Nuclease</keyword>
<dbReference type="InterPro" id="IPR027806">
    <property type="entry name" value="HARBI1_dom"/>
</dbReference>
<evidence type="ECO:0000256" key="4">
    <source>
        <dbReference type="ARBA" id="ARBA00022722"/>
    </source>
</evidence>
<evidence type="ECO:0000256" key="3">
    <source>
        <dbReference type="ARBA" id="ARBA00006958"/>
    </source>
</evidence>
<dbReference type="OrthoDB" id="5989968at2759"/>
<dbReference type="GO" id="GO:0004518">
    <property type="term" value="F:nuclease activity"/>
    <property type="evidence" value="ECO:0007669"/>
    <property type="project" value="UniProtKB-KW"/>
</dbReference>
<proteinExistence type="inferred from homology"/>
<protein>
    <recommendedName>
        <fullName evidence="8">DDE Tnp4 domain-containing protein</fullName>
    </recommendedName>
</protein>
<reference evidence="10" key="1">
    <citation type="journal article" date="2017" name="bioRxiv">
        <title>Comparative analysis of the genomes of Stylophora pistillata and Acropora digitifera provides evidence for extensive differences between species of corals.</title>
        <authorList>
            <person name="Voolstra C.R."/>
            <person name="Li Y."/>
            <person name="Liew Y.J."/>
            <person name="Baumgarten S."/>
            <person name="Zoccola D."/>
            <person name="Flot J.-F."/>
            <person name="Tambutte S."/>
            <person name="Allemand D."/>
            <person name="Aranda M."/>
        </authorList>
    </citation>
    <scope>NUCLEOTIDE SEQUENCE [LARGE SCALE GENOMIC DNA]</scope>
</reference>
<accession>A0A2B4RMF8</accession>
<dbReference type="Proteomes" id="UP000225706">
    <property type="component" value="Unassembled WGS sequence"/>
</dbReference>
<evidence type="ECO:0000256" key="7">
    <source>
        <dbReference type="ARBA" id="ARBA00023242"/>
    </source>
</evidence>
<dbReference type="PANTHER" id="PTHR22930:SF85">
    <property type="entry name" value="GH03217P-RELATED"/>
    <property type="match status" value="1"/>
</dbReference>
<gene>
    <name evidence="9" type="ORF">AWC38_SpisGene17665</name>
</gene>
<evidence type="ECO:0000256" key="2">
    <source>
        <dbReference type="ARBA" id="ARBA00004123"/>
    </source>
</evidence>
<keyword evidence="6" id="KW-0378">Hydrolase</keyword>
<dbReference type="Pfam" id="PF13359">
    <property type="entry name" value="DDE_Tnp_4"/>
    <property type="match status" value="1"/>
</dbReference>
<dbReference type="EMBL" id="LSMT01000437">
    <property type="protein sequence ID" value="PFX18003.1"/>
    <property type="molecule type" value="Genomic_DNA"/>
</dbReference>
<comment type="similarity">
    <text evidence="3">Belongs to the HARBI1 family.</text>
</comment>
<keyword evidence="10" id="KW-1185">Reference proteome</keyword>
<dbReference type="PANTHER" id="PTHR22930">
    <property type="match status" value="1"/>
</dbReference>
<evidence type="ECO:0000313" key="9">
    <source>
        <dbReference type="EMBL" id="PFX18003.1"/>
    </source>
</evidence>
<evidence type="ECO:0000259" key="8">
    <source>
        <dbReference type="Pfam" id="PF13359"/>
    </source>
</evidence>
<dbReference type="GO" id="GO:0005634">
    <property type="term" value="C:nucleus"/>
    <property type="evidence" value="ECO:0007669"/>
    <property type="project" value="UniProtKB-SubCell"/>
</dbReference>
<comment type="subcellular location">
    <subcellularLocation>
        <location evidence="2">Nucleus</location>
    </subcellularLocation>
</comment>
<keyword evidence="5" id="KW-0479">Metal-binding</keyword>
<dbReference type="GO" id="GO:0046872">
    <property type="term" value="F:metal ion binding"/>
    <property type="evidence" value="ECO:0007669"/>
    <property type="project" value="UniProtKB-KW"/>
</dbReference>
<organism evidence="9 10">
    <name type="scientific">Stylophora pistillata</name>
    <name type="common">Smooth cauliflower coral</name>
    <dbReference type="NCBI Taxonomy" id="50429"/>
    <lineage>
        <taxon>Eukaryota</taxon>
        <taxon>Metazoa</taxon>
        <taxon>Cnidaria</taxon>
        <taxon>Anthozoa</taxon>
        <taxon>Hexacorallia</taxon>
        <taxon>Scleractinia</taxon>
        <taxon>Astrocoeniina</taxon>
        <taxon>Pocilloporidae</taxon>
        <taxon>Stylophora</taxon>
    </lineage>
</organism>